<dbReference type="InterPro" id="IPR002933">
    <property type="entry name" value="Peptidase_M20"/>
</dbReference>
<comment type="cofactor">
    <cofactor evidence="2">
        <name>Zn(2+)</name>
        <dbReference type="ChEBI" id="CHEBI:29105"/>
    </cofactor>
</comment>
<keyword evidence="5" id="KW-0479">Metal-binding</keyword>
<keyword evidence="9" id="KW-0175">Coiled coil</keyword>
<feature type="domain" description="Peptidase M20 dimerisation" evidence="10">
    <location>
        <begin position="181"/>
        <end position="283"/>
    </location>
</feature>
<evidence type="ECO:0000256" key="3">
    <source>
        <dbReference type="ARBA" id="ARBA00006247"/>
    </source>
</evidence>
<protein>
    <submittedName>
        <fullName evidence="11">Acetylornithine deacetylase or succinyl-diaminopimelate desuccinylase</fullName>
    </submittedName>
</protein>
<dbReference type="SUPFAM" id="SSF53187">
    <property type="entry name" value="Zn-dependent exopeptidases"/>
    <property type="match status" value="1"/>
</dbReference>
<evidence type="ECO:0000313" key="12">
    <source>
        <dbReference type="Proteomes" id="UP000006427"/>
    </source>
</evidence>
<evidence type="ECO:0000256" key="2">
    <source>
        <dbReference type="ARBA" id="ARBA00001947"/>
    </source>
</evidence>
<reference evidence="11 12" key="1">
    <citation type="journal article" date="2010" name="Stand. Genomic Sci.">
        <title>Permanent draft genome sequence of Dethiosulfovibrio peptidovorans type strain (SEBR 4207).</title>
        <authorList>
            <person name="Labutti K."/>
            <person name="Mayilraj S."/>
            <person name="Clum A."/>
            <person name="Lucas S."/>
            <person name="Glavina Del Rio T."/>
            <person name="Nolan M."/>
            <person name="Tice H."/>
            <person name="Cheng J.F."/>
            <person name="Pitluck S."/>
            <person name="Liolios K."/>
            <person name="Ivanova N."/>
            <person name="Mavromatis K."/>
            <person name="Mikhailova N."/>
            <person name="Pati A."/>
            <person name="Goodwin L."/>
            <person name="Chen A."/>
            <person name="Palaniappan K."/>
            <person name="Land M."/>
            <person name="Hauser L."/>
            <person name="Chang Y.J."/>
            <person name="Jeffries C.D."/>
            <person name="Rohde M."/>
            <person name="Spring S."/>
            <person name="Goker M."/>
            <person name="Woyke T."/>
            <person name="Bristow J."/>
            <person name="Eisen J.A."/>
            <person name="Markowitz V."/>
            <person name="Hugenholtz P."/>
            <person name="Kyrpides N.C."/>
            <person name="Klenk H.P."/>
            <person name="Lapidus A."/>
        </authorList>
    </citation>
    <scope>NUCLEOTIDE SEQUENCE [LARGE SCALE GENOMIC DNA]</scope>
    <source>
        <strain evidence="11 12">DSM 11002</strain>
    </source>
</reference>
<dbReference type="Pfam" id="PF01546">
    <property type="entry name" value="Peptidase_M20"/>
    <property type="match status" value="1"/>
</dbReference>
<evidence type="ECO:0000259" key="10">
    <source>
        <dbReference type="Pfam" id="PF07687"/>
    </source>
</evidence>
<dbReference type="Proteomes" id="UP000006427">
    <property type="component" value="Unassembled WGS sequence"/>
</dbReference>
<dbReference type="PANTHER" id="PTHR43808">
    <property type="entry name" value="ACETYLORNITHINE DEACETYLASE"/>
    <property type="match status" value="1"/>
</dbReference>
<dbReference type="eggNOG" id="COG0624">
    <property type="taxonomic scope" value="Bacteria"/>
</dbReference>
<dbReference type="Gene3D" id="3.30.70.360">
    <property type="match status" value="1"/>
</dbReference>
<dbReference type="AlphaFoldDB" id="D2Z7T2"/>
<keyword evidence="8" id="KW-0170">Cobalt</keyword>
<dbReference type="RefSeq" id="WP_005660984.1">
    <property type="nucleotide sequence ID" value="NZ_ABTR02000001.1"/>
</dbReference>
<evidence type="ECO:0000256" key="1">
    <source>
        <dbReference type="ARBA" id="ARBA00001941"/>
    </source>
</evidence>
<dbReference type="SUPFAM" id="SSF55031">
    <property type="entry name" value="Bacterial exopeptidase dimerisation domain"/>
    <property type="match status" value="1"/>
</dbReference>
<dbReference type="InterPro" id="IPR011650">
    <property type="entry name" value="Peptidase_M20_dimer"/>
</dbReference>
<dbReference type="InterPro" id="IPR050072">
    <property type="entry name" value="Peptidase_M20A"/>
</dbReference>
<dbReference type="InterPro" id="IPR010182">
    <property type="entry name" value="ArgE/DapE"/>
</dbReference>
<gene>
    <name evidence="11" type="ORF">Dpep_1503</name>
</gene>
<dbReference type="GO" id="GO:0008652">
    <property type="term" value="P:amino acid biosynthetic process"/>
    <property type="evidence" value="ECO:0007669"/>
    <property type="project" value="UniProtKB-KW"/>
</dbReference>
<dbReference type="CDD" id="cd08659">
    <property type="entry name" value="M20_ArgE_DapE-like"/>
    <property type="match status" value="1"/>
</dbReference>
<evidence type="ECO:0000256" key="9">
    <source>
        <dbReference type="SAM" id="Coils"/>
    </source>
</evidence>
<keyword evidence="6" id="KW-0378">Hydrolase</keyword>
<organism evidence="11 12">
    <name type="scientific">Dethiosulfovibrio peptidovorans DSM 11002</name>
    <dbReference type="NCBI Taxonomy" id="469381"/>
    <lineage>
        <taxon>Bacteria</taxon>
        <taxon>Thermotogati</taxon>
        <taxon>Synergistota</taxon>
        <taxon>Synergistia</taxon>
        <taxon>Synergistales</taxon>
        <taxon>Dethiosulfovibrionaceae</taxon>
        <taxon>Dethiosulfovibrio</taxon>
    </lineage>
</organism>
<dbReference type="PANTHER" id="PTHR43808:SF8">
    <property type="entry name" value="PEPTIDASE M20 DIMERISATION DOMAIN-CONTAINING PROTEIN"/>
    <property type="match status" value="1"/>
</dbReference>
<name>D2Z7T2_9BACT</name>
<evidence type="ECO:0000256" key="4">
    <source>
        <dbReference type="ARBA" id="ARBA00022605"/>
    </source>
</evidence>
<evidence type="ECO:0000256" key="6">
    <source>
        <dbReference type="ARBA" id="ARBA00022801"/>
    </source>
</evidence>
<dbReference type="NCBIfam" id="TIGR01910">
    <property type="entry name" value="DapE-ArgE"/>
    <property type="match status" value="1"/>
</dbReference>
<dbReference type="Pfam" id="PF07687">
    <property type="entry name" value="M20_dimer"/>
    <property type="match status" value="1"/>
</dbReference>
<dbReference type="EMBL" id="ABTR02000001">
    <property type="protein sequence ID" value="EFC91529.1"/>
    <property type="molecule type" value="Genomic_DNA"/>
</dbReference>
<dbReference type="GO" id="GO:0016787">
    <property type="term" value="F:hydrolase activity"/>
    <property type="evidence" value="ECO:0007669"/>
    <property type="project" value="UniProtKB-KW"/>
</dbReference>
<comment type="caution">
    <text evidence="11">The sequence shown here is derived from an EMBL/GenBank/DDBJ whole genome shotgun (WGS) entry which is preliminary data.</text>
</comment>
<dbReference type="STRING" id="469381.Dpep_1503"/>
<dbReference type="InterPro" id="IPR036264">
    <property type="entry name" value="Bact_exopeptidase_dim_dom"/>
</dbReference>
<keyword evidence="4" id="KW-0028">Amino-acid biosynthesis</keyword>
<sequence>MKRHELVPDKEIVQILQNLVRIRTTLPRGDERDCANYIASLFPEDRVKIKLLEHGGNRASLKISIPGDSEEKNLAFVGHMDTIDVDNPDSWTRSPFGAEHEDGKIYGKGTINAKGGLASIIAAGLAMVRSGINPPYPVHLCLSADEELNGIGAGALLKSGLMDEMDELVVVEPTSMSIALAEKGALWLEISVEGKECHSATPEKGVNAVTNFMKLASSLNQSLIKEPSHRLLGRNSCTVTKIEGGSNLNVVPGKARGVLDIRLLPSIDSEDIAKKAREIADEMESQTDSLKIEMREVNSQPPVGMHHSAPMVVNFKNICTSLNLPSEEIGIHPFTDASRLVPTLGIPFVIFGPGDHNRSYTVDEWISVEEVCTAAEVLLRYAMGNNGKS</sequence>
<dbReference type="Gene3D" id="3.40.630.10">
    <property type="entry name" value="Zn peptidases"/>
    <property type="match status" value="2"/>
</dbReference>
<feature type="coiled-coil region" evidence="9">
    <location>
        <begin position="273"/>
        <end position="300"/>
    </location>
</feature>
<evidence type="ECO:0000256" key="8">
    <source>
        <dbReference type="ARBA" id="ARBA00023285"/>
    </source>
</evidence>
<proteinExistence type="inferred from homology"/>
<comment type="similarity">
    <text evidence="3">Belongs to the peptidase M20A family.</text>
</comment>
<accession>D2Z7T2</accession>
<keyword evidence="12" id="KW-1185">Reference proteome</keyword>
<comment type="cofactor">
    <cofactor evidence="1">
        <name>Co(2+)</name>
        <dbReference type="ChEBI" id="CHEBI:48828"/>
    </cofactor>
</comment>
<dbReference type="PaxDb" id="469381-Dpep_1503"/>
<evidence type="ECO:0000313" key="11">
    <source>
        <dbReference type="EMBL" id="EFC91529.1"/>
    </source>
</evidence>
<evidence type="ECO:0000256" key="5">
    <source>
        <dbReference type="ARBA" id="ARBA00022723"/>
    </source>
</evidence>
<evidence type="ECO:0000256" key="7">
    <source>
        <dbReference type="ARBA" id="ARBA00022833"/>
    </source>
</evidence>
<keyword evidence="7" id="KW-0862">Zinc</keyword>
<dbReference type="GO" id="GO:0046872">
    <property type="term" value="F:metal ion binding"/>
    <property type="evidence" value="ECO:0007669"/>
    <property type="project" value="UniProtKB-KW"/>
</dbReference>